<dbReference type="EMBL" id="LAZR01026933">
    <property type="protein sequence ID" value="KKL67233.1"/>
    <property type="molecule type" value="Genomic_DNA"/>
</dbReference>
<evidence type="ECO:0000313" key="1">
    <source>
        <dbReference type="EMBL" id="KKL67233.1"/>
    </source>
</evidence>
<organism evidence="1">
    <name type="scientific">marine sediment metagenome</name>
    <dbReference type="NCBI Taxonomy" id="412755"/>
    <lineage>
        <taxon>unclassified sequences</taxon>
        <taxon>metagenomes</taxon>
        <taxon>ecological metagenomes</taxon>
    </lineage>
</organism>
<proteinExistence type="predicted"/>
<reference evidence="1" key="1">
    <citation type="journal article" date="2015" name="Nature">
        <title>Complex archaea that bridge the gap between prokaryotes and eukaryotes.</title>
        <authorList>
            <person name="Spang A."/>
            <person name="Saw J.H."/>
            <person name="Jorgensen S.L."/>
            <person name="Zaremba-Niedzwiedzka K."/>
            <person name="Martijn J."/>
            <person name="Lind A.E."/>
            <person name="van Eijk R."/>
            <person name="Schleper C."/>
            <person name="Guy L."/>
            <person name="Ettema T.J."/>
        </authorList>
    </citation>
    <scope>NUCLEOTIDE SEQUENCE</scope>
</reference>
<sequence>MTFAQARARAESDLRVARAAYRRADSLGEIVERTLDRLIMKRKRIVTPDQLLPMLAQYERYARQVVAFERALTTAGQRLRRYLL</sequence>
<name>A0A0F9DZK8_9ZZZZ</name>
<protein>
    <submittedName>
        <fullName evidence="1">Uncharacterized protein</fullName>
    </submittedName>
</protein>
<dbReference type="AlphaFoldDB" id="A0A0F9DZK8"/>
<gene>
    <name evidence="1" type="ORF">LCGC14_2137030</name>
</gene>
<comment type="caution">
    <text evidence="1">The sequence shown here is derived from an EMBL/GenBank/DDBJ whole genome shotgun (WGS) entry which is preliminary data.</text>
</comment>
<accession>A0A0F9DZK8</accession>